<feature type="region of interest" description="Disordered" evidence="1">
    <location>
        <begin position="1"/>
        <end position="57"/>
    </location>
</feature>
<reference evidence="2 3" key="1">
    <citation type="submission" date="2024-02" db="EMBL/GenBank/DDBJ databases">
        <authorList>
            <person name="Vignale AGUSTIN F."/>
            <person name="Sosa J E."/>
            <person name="Modenutti C."/>
        </authorList>
    </citation>
    <scope>NUCLEOTIDE SEQUENCE [LARGE SCALE GENOMIC DNA]</scope>
</reference>
<name>A0ABC8RNA8_9AQUA</name>
<dbReference type="EMBL" id="CAUOFW020001532">
    <property type="protein sequence ID" value="CAK9146035.1"/>
    <property type="molecule type" value="Genomic_DNA"/>
</dbReference>
<accession>A0ABC8RNA8</accession>
<evidence type="ECO:0000313" key="3">
    <source>
        <dbReference type="Proteomes" id="UP001642360"/>
    </source>
</evidence>
<protein>
    <submittedName>
        <fullName evidence="2">Uncharacterized protein</fullName>
    </submittedName>
</protein>
<dbReference type="Proteomes" id="UP001642360">
    <property type="component" value="Unassembled WGS sequence"/>
</dbReference>
<gene>
    <name evidence="2" type="ORF">ILEXP_LOCUS13868</name>
</gene>
<dbReference type="AlphaFoldDB" id="A0ABC8RNA8"/>
<organism evidence="2 3">
    <name type="scientific">Ilex paraguariensis</name>
    <name type="common">yerba mate</name>
    <dbReference type="NCBI Taxonomy" id="185542"/>
    <lineage>
        <taxon>Eukaryota</taxon>
        <taxon>Viridiplantae</taxon>
        <taxon>Streptophyta</taxon>
        <taxon>Embryophyta</taxon>
        <taxon>Tracheophyta</taxon>
        <taxon>Spermatophyta</taxon>
        <taxon>Magnoliopsida</taxon>
        <taxon>eudicotyledons</taxon>
        <taxon>Gunneridae</taxon>
        <taxon>Pentapetalae</taxon>
        <taxon>asterids</taxon>
        <taxon>campanulids</taxon>
        <taxon>Aquifoliales</taxon>
        <taxon>Aquifoliaceae</taxon>
        <taxon>Ilex</taxon>
    </lineage>
</organism>
<evidence type="ECO:0000313" key="2">
    <source>
        <dbReference type="EMBL" id="CAK9146035.1"/>
    </source>
</evidence>
<proteinExistence type="predicted"/>
<sequence length="173" mass="18245">MEPTAAELKAKLSQMKKIKSSSKSGGKRKSEPSSGNGSIPPAKVLRTGMSHTSSSPAVLDLPSQGVSLFAPSVAALGQASPSASKVDRALEETTRILTFLDPPSASFSRPLSESFKALKKEHLKVEKSEGSFLDSLDLATGAFSSILPNSDVKKALLISLEDSIALFIMDKLQ</sequence>
<keyword evidence="3" id="KW-1185">Reference proteome</keyword>
<comment type="caution">
    <text evidence="2">The sequence shown here is derived from an EMBL/GenBank/DDBJ whole genome shotgun (WGS) entry which is preliminary data.</text>
</comment>
<evidence type="ECO:0000256" key="1">
    <source>
        <dbReference type="SAM" id="MobiDB-lite"/>
    </source>
</evidence>